<feature type="transmembrane region" description="Helical" evidence="5">
    <location>
        <begin position="262"/>
        <end position="283"/>
    </location>
</feature>
<dbReference type="AlphaFoldDB" id="A0A3N4P804"/>
<feature type="transmembrane region" description="Helical" evidence="5">
    <location>
        <begin position="162"/>
        <end position="183"/>
    </location>
</feature>
<feature type="transmembrane region" description="Helical" evidence="5">
    <location>
        <begin position="189"/>
        <end position="208"/>
    </location>
</feature>
<organism evidence="7 8">
    <name type="scientific">Aureibaculum marinum</name>
    <dbReference type="NCBI Taxonomy" id="2487930"/>
    <lineage>
        <taxon>Bacteria</taxon>
        <taxon>Pseudomonadati</taxon>
        <taxon>Bacteroidota</taxon>
        <taxon>Flavobacteriia</taxon>
        <taxon>Flavobacteriales</taxon>
        <taxon>Flavobacteriaceae</taxon>
        <taxon>Aureibaculum</taxon>
    </lineage>
</organism>
<evidence type="ECO:0000256" key="5">
    <source>
        <dbReference type="SAM" id="Phobius"/>
    </source>
</evidence>
<feature type="transmembrane region" description="Helical" evidence="5">
    <location>
        <begin position="295"/>
        <end position="315"/>
    </location>
</feature>
<comment type="subcellular location">
    <subcellularLocation>
        <location evidence="1">Membrane</location>
        <topology evidence="1">Multi-pass membrane protein</topology>
    </subcellularLocation>
</comment>
<evidence type="ECO:0000256" key="4">
    <source>
        <dbReference type="ARBA" id="ARBA00023136"/>
    </source>
</evidence>
<evidence type="ECO:0000259" key="6">
    <source>
        <dbReference type="PROSITE" id="PS50850"/>
    </source>
</evidence>
<dbReference type="RefSeq" id="WP_123895855.1">
    <property type="nucleotide sequence ID" value="NZ_RPFJ01000001.1"/>
</dbReference>
<feature type="domain" description="Major facilitator superfamily (MFS) profile" evidence="6">
    <location>
        <begin position="33"/>
        <end position="403"/>
    </location>
</feature>
<comment type="caution">
    <text evidence="7">The sequence shown here is derived from an EMBL/GenBank/DDBJ whole genome shotgun (WGS) entry which is preliminary data.</text>
</comment>
<dbReference type="EMBL" id="RPFJ01000001">
    <property type="protein sequence ID" value="RPE00801.1"/>
    <property type="molecule type" value="Genomic_DNA"/>
</dbReference>
<accession>A0A3N4P804</accession>
<dbReference type="Pfam" id="PF07690">
    <property type="entry name" value="MFS_1"/>
    <property type="match status" value="1"/>
</dbReference>
<feature type="transmembrane region" description="Helical" evidence="5">
    <location>
        <begin position="67"/>
        <end position="87"/>
    </location>
</feature>
<protein>
    <submittedName>
        <fullName evidence="7">MFS transporter</fullName>
    </submittedName>
</protein>
<dbReference type="GO" id="GO:0022857">
    <property type="term" value="F:transmembrane transporter activity"/>
    <property type="evidence" value="ECO:0007669"/>
    <property type="project" value="InterPro"/>
</dbReference>
<keyword evidence="4 5" id="KW-0472">Membrane</keyword>
<feature type="transmembrane region" description="Helical" evidence="5">
    <location>
        <begin position="380"/>
        <end position="398"/>
    </location>
</feature>
<dbReference type="PROSITE" id="PS50850">
    <property type="entry name" value="MFS"/>
    <property type="match status" value="1"/>
</dbReference>
<feature type="transmembrane region" description="Helical" evidence="5">
    <location>
        <begin position="321"/>
        <end position="338"/>
    </location>
</feature>
<keyword evidence="3 5" id="KW-1133">Transmembrane helix</keyword>
<name>A0A3N4P804_9FLAO</name>
<dbReference type="PANTHER" id="PTHR23514">
    <property type="entry name" value="BYPASS OF STOP CODON PROTEIN 6"/>
    <property type="match status" value="1"/>
</dbReference>
<evidence type="ECO:0000256" key="1">
    <source>
        <dbReference type="ARBA" id="ARBA00004141"/>
    </source>
</evidence>
<dbReference type="InterPro" id="IPR036259">
    <property type="entry name" value="MFS_trans_sf"/>
</dbReference>
<proteinExistence type="predicted"/>
<keyword evidence="8" id="KW-1185">Reference proteome</keyword>
<feature type="transmembrane region" description="Helical" evidence="5">
    <location>
        <begin position="229"/>
        <end position="250"/>
    </location>
</feature>
<evidence type="ECO:0000256" key="2">
    <source>
        <dbReference type="ARBA" id="ARBA00022692"/>
    </source>
</evidence>
<evidence type="ECO:0000313" key="8">
    <source>
        <dbReference type="Proteomes" id="UP000270856"/>
    </source>
</evidence>
<feature type="transmembrane region" description="Helical" evidence="5">
    <location>
        <begin position="350"/>
        <end position="374"/>
    </location>
</feature>
<sequence length="411" mass="45420">MPLIDYSFLNKILKKPKAEKGYQHVKKSYLKRVRWAVSFFYFTMGLCFATWASRIPDIKTALDLSEGQLGFILLALPIGQLLAMPFSGRLVTKYGSREILIIAILCYIVNLTNLGLATKEWQLALGLFLFGISGNFCNISLNTQAVYAEKIHRKTIMSSFHGVWSLAGFSGALLGLLMMSLNLLAHNHFMIVAGIGLLFITTNYSYLIKSGGKVKLVRKGFFSKPDKNLLWLGVIGFCCMASEGIMFDWSGVYFKEIVKIKGALVILGYTSFMIMMATGRFFGDRFVRRYGAKKVLQFAGILISVGLFTAVLFPYLISSTLGFMLVGIGVSTVVPNLYSIAGKNKKVAPGIALTTVASVSFLGFLMGPPLIGYIAELTNLRYSFAFIGIFGFIITLMVSNLKVFKQNSFAN</sequence>
<keyword evidence="2 5" id="KW-0812">Transmembrane</keyword>
<dbReference type="GO" id="GO:0016020">
    <property type="term" value="C:membrane"/>
    <property type="evidence" value="ECO:0007669"/>
    <property type="project" value="UniProtKB-SubCell"/>
</dbReference>
<dbReference type="Proteomes" id="UP000270856">
    <property type="component" value="Unassembled WGS sequence"/>
</dbReference>
<dbReference type="Gene3D" id="1.20.1250.20">
    <property type="entry name" value="MFS general substrate transporter like domains"/>
    <property type="match status" value="2"/>
</dbReference>
<evidence type="ECO:0000313" key="7">
    <source>
        <dbReference type="EMBL" id="RPE00801.1"/>
    </source>
</evidence>
<dbReference type="InterPro" id="IPR011701">
    <property type="entry name" value="MFS"/>
</dbReference>
<reference evidence="7 8" key="1">
    <citation type="submission" date="2018-11" db="EMBL/GenBank/DDBJ databases">
        <title>Aureibaculum marinum gen. nov., sp. nov., a member of the family Flavobacteriaceae isolated from the Bohai Sea.</title>
        <authorList>
            <person name="Ji X."/>
        </authorList>
    </citation>
    <scope>NUCLEOTIDE SEQUENCE [LARGE SCALE GENOMIC DNA]</scope>
    <source>
        <strain evidence="7 8">BH-SD17</strain>
    </source>
</reference>
<evidence type="ECO:0000256" key="3">
    <source>
        <dbReference type="ARBA" id="ARBA00022989"/>
    </source>
</evidence>
<gene>
    <name evidence="7" type="ORF">EGM88_00165</name>
</gene>
<dbReference type="CDD" id="cd17393">
    <property type="entry name" value="MFS_MosC_like"/>
    <property type="match status" value="1"/>
</dbReference>
<dbReference type="InterPro" id="IPR020846">
    <property type="entry name" value="MFS_dom"/>
</dbReference>
<feature type="transmembrane region" description="Helical" evidence="5">
    <location>
        <begin position="123"/>
        <end position="141"/>
    </location>
</feature>
<dbReference type="SUPFAM" id="SSF103473">
    <property type="entry name" value="MFS general substrate transporter"/>
    <property type="match status" value="1"/>
</dbReference>
<feature type="transmembrane region" description="Helical" evidence="5">
    <location>
        <begin position="99"/>
        <end position="117"/>
    </location>
</feature>
<feature type="transmembrane region" description="Helical" evidence="5">
    <location>
        <begin position="35"/>
        <end position="55"/>
    </location>
</feature>
<dbReference type="InterPro" id="IPR051788">
    <property type="entry name" value="MFS_Transporter"/>
</dbReference>
<dbReference type="PANTHER" id="PTHR23514:SF13">
    <property type="entry name" value="INNER MEMBRANE PROTEIN YBJJ"/>
    <property type="match status" value="1"/>
</dbReference>
<dbReference type="OrthoDB" id="9809599at2"/>